<dbReference type="InterPro" id="IPR050950">
    <property type="entry name" value="HTH-type_LysR_regulators"/>
</dbReference>
<dbReference type="PANTHER" id="PTHR30419:SF31">
    <property type="entry name" value="BLR3139 PROTEIN"/>
    <property type="match status" value="1"/>
</dbReference>
<dbReference type="Pfam" id="PF03466">
    <property type="entry name" value="LysR_substrate"/>
    <property type="match status" value="1"/>
</dbReference>
<keyword evidence="2" id="KW-0805">Transcription regulation</keyword>
<dbReference type="InterPro" id="IPR036388">
    <property type="entry name" value="WH-like_DNA-bd_sf"/>
</dbReference>
<dbReference type="InterPro" id="IPR036390">
    <property type="entry name" value="WH_DNA-bd_sf"/>
</dbReference>
<organism evidence="6 7">
    <name type="scientific">Jatrophihabitans telluris</name>
    <dbReference type="NCBI Taxonomy" id="2038343"/>
    <lineage>
        <taxon>Bacteria</taxon>
        <taxon>Bacillati</taxon>
        <taxon>Actinomycetota</taxon>
        <taxon>Actinomycetes</taxon>
        <taxon>Jatrophihabitantales</taxon>
        <taxon>Jatrophihabitantaceae</taxon>
        <taxon>Jatrophihabitans</taxon>
    </lineage>
</organism>
<dbReference type="SUPFAM" id="SSF53850">
    <property type="entry name" value="Periplasmic binding protein-like II"/>
    <property type="match status" value="1"/>
</dbReference>
<proteinExistence type="inferred from homology"/>
<dbReference type="InterPro" id="IPR005119">
    <property type="entry name" value="LysR_subst-bd"/>
</dbReference>
<comment type="similarity">
    <text evidence="1">Belongs to the LysR transcriptional regulatory family.</text>
</comment>
<keyword evidence="4" id="KW-0804">Transcription</keyword>
<feature type="domain" description="HTH lysR-type" evidence="5">
    <location>
        <begin position="1"/>
        <end position="58"/>
    </location>
</feature>
<dbReference type="Gene3D" id="1.10.10.10">
    <property type="entry name" value="Winged helix-like DNA-binding domain superfamily/Winged helix DNA-binding domain"/>
    <property type="match status" value="1"/>
</dbReference>
<protein>
    <submittedName>
        <fullName evidence="6">LysR family transcriptional regulator</fullName>
    </submittedName>
</protein>
<accession>A0ABY4QX88</accession>
<name>A0ABY4QX88_9ACTN</name>
<dbReference type="Proteomes" id="UP001056336">
    <property type="component" value="Chromosome"/>
</dbReference>
<reference evidence="6" key="1">
    <citation type="journal article" date="2018" name="Int. J. Syst. Evol. Microbiol.">
        <title>Jatrophihabitans telluris sp. nov., isolated from sediment soil of lava forest wetlands and the emended description of the genus Jatrophihabitans.</title>
        <authorList>
            <person name="Lee K.C."/>
            <person name="Suh M.K."/>
            <person name="Eom M.K."/>
            <person name="Kim K.K."/>
            <person name="Kim J.S."/>
            <person name="Kim D.S."/>
            <person name="Ko S.H."/>
            <person name="Shin Y.K."/>
            <person name="Lee J.S."/>
        </authorList>
    </citation>
    <scope>NUCLEOTIDE SEQUENCE</scope>
    <source>
        <strain evidence="6">N237</strain>
    </source>
</reference>
<evidence type="ECO:0000256" key="4">
    <source>
        <dbReference type="ARBA" id="ARBA00023163"/>
    </source>
</evidence>
<reference evidence="6" key="2">
    <citation type="submission" date="2022-05" db="EMBL/GenBank/DDBJ databases">
        <authorList>
            <person name="Kim J.-S."/>
            <person name="Lee K."/>
            <person name="Suh M."/>
            <person name="Eom M."/>
            <person name="Kim J.-S."/>
            <person name="Kim D.-S."/>
            <person name="Ko S.-H."/>
            <person name="Shin Y."/>
            <person name="Lee J.-S."/>
        </authorList>
    </citation>
    <scope>NUCLEOTIDE SEQUENCE</scope>
    <source>
        <strain evidence="6">N237</strain>
    </source>
</reference>
<sequence length="309" mass="33083">MELRQLEHFVAVADERHFTRAAEALSISQSGLSASIRALERELHTNLFVRNTRRVELTEAGRALLLESRRTLASANAARDAVAAVQGLLRGSLSVGAEQCIGVDVPSLLARFRAAYPGVEIALRQAGSTWLQEELLAGRLDVAFVASSGQPVDGLTLMPLTAEPMVLVCHPQHRLAGRKQVGVAELRDETFVDFHPEWGARVISDAAFATAGVHRPVTLEVNDVHTLLDLVLHDMGIALVPKPIAAKKAAKLAVVPVRPGEADPWQVSIAVPAGEAISLAAKAFATMVPGRSTKRIIAAPVQPVTTQTR</sequence>
<dbReference type="PROSITE" id="PS50931">
    <property type="entry name" value="HTH_LYSR"/>
    <property type="match status" value="1"/>
</dbReference>
<evidence type="ECO:0000313" key="7">
    <source>
        <dbReference type="Proteomes" id="UP001056336"/>
    </source>
</evidence>
<keyword evidence="3" id="KW-0238">DNA-binding</keyword>
<dbReference type="Pfam" id="PF00126">
    <property type="entry name" value="HTH_1"/>
    <property type="match status" value="1"/>
</dbReference>
<evidence type="ECO:0000259" key="5">
    <source>
        <dbReference type="PROSITE" id="PS50931"/>
    </source>
</evidence>
<evidence type="ECO:0000256" key="1">
    <source>
        <dbReference type="ARBA" id="ARBA00009437"/>
    </source>
</evidence>
<dbReference type="RefSeq" id="WP_249771360.1">
    <property type="nucleotide sequence ID" value="NZ_CP097332.1"/>
</dbReference>
<dbReference type="InterPro" id="IPR000847">
    <property type="entry name" value="LysR_HTH_N"/>
</dbReference>
<dbReference type="PRINTS" id="PR00039">
    <property type="entry name" value="HTHLYSR"/>
</dbReference>
<dbReference type="PANTHER" id="PTHR30419">
    <property type="entry name" value="HTH-TYPE TRANSCRIPTIONAL REGULATOR YBHD"/>
    <property type="match status" value="1"/>
</dbReference>
<evidence type="ECO:0000256" key="3">
    <source>
        <dbReference type="ARBA" id="ARBA00023125"/>
    </source>
</evidence>
<evidence type="ECO:0000256" key="2">
    <source>
        <dbReference type="ARBA" id="ARBA00023015"/>
    </source>
</evidence>
<dbReference type="EMBL" id="CP097332">
    <property type="protein sequence ID" value="UQX88145.1"/>
    <property type="molecule type" value="Genomic_DNA"/>
</dbReference>
<dbReference type="Gene3D" id="3.40.190.290">
    <property type="match status" value="1"/>
</dbReference>
<keyword evidence="7" id="KW-1185">Reference proteome</keyword>
<gene>
    <name evidence="6" type="ORF">M6D93_17910</name>
</gene>
<dbReference type="CDD" id="cd08436">
    <property type="entry name" value="PBP2_LTTR_like_3"/>
    <property type="match status" value="1"/>
</dbReference>
<dbReference type="SUPFAM" id="SSF46785">
    <property type="entry name" value="Winged helix' DNA-binding domain"/>
    <property type="match status" value="1"/>
</dbReference>
<evidence type="ECO:0000313" key="6">
    <source>
        <dbReference type="EMBL" id="UQX88145.1"/>
    </source>
</evidence>